<evidence type="ECO:0000256" key="1">
    <source>
        <dbReference type="SAM" id="SignalP"/>
    </source>
</evidence>
<dbReference type="Proteomes" id="UP000324897">
    <property type="component" value="Unassembled WGS sequence"/>
</dbReference>
<comment type="caution">
    <text evidence="2">The sequence shown here is derived from an EMBL/GenBank/DDBJ whole genome shotgun (WGS) entry which is preliminary data.</text>
</comment>
<dbReference type="EMBL" id="RWGY01000009">
    <property type="protein sequence ID" value="TVU33859.1"/>
    <property type="molecule type" value="Genomic_DNA"/>
</dbReference>
<feature type="chain" id="PRO_5023895519" evidence="1">
    <location>
        <begin position="25"/>
        <end position="76"/>
    </location>
</feature>
<evidence type="ECO:0000313" key="3">
    <source>
        <dbReference type="Proteomes" id="UP000324897"/>
    </source>
</evidence>
<keyword evidence="3" id="KW-1185">Reference proteome</keyword>
<reference evidence="2 3" key="1">
    <citation type="journal article" date="2019" name="Sci. Rep.">
        <title>A high-quality genome of Eragrostis curvula grass provides insights into Poaceae evolution and supports new strategies to enhance forage quality.</title>
        <authorList>
            <person name="Carballo J."/>
            <person name="Santos B.A.C.M."/>
            <person name="Zappacosta D."/>
            <person name="Garbus I."/>
            <person name="Selva J.P."/>
            <person name="Gallo C.A."/>
            <person name="Diaz A."/>
            <person name="Albertini E."/>
            <person name="Caccamo M."/>
            <person name="Echenique V."/>
        </authorList>
    </citation>
    <scope>NUCLEOTIDE SEQUENCE [LARGE SCALE GENOMIC DNA]</scope>
    <source>
        <strain evidence="3">cv. Victoria</strain>
        <tissue evidence="2">Leaf</tissue>
    </source>
</reference>
<evidence type="ECO:0000313" key="2">
    <source>
        <dbReference type="EMBL" id="TVU33859.1"/>
    </source>
</evidence>
<sequence>MAAKMVFVFAVLLLGTKLIPSSVGIRVTVVALPAETTMIVPAAEKLTFGAAFKEAEAKHSEISTTSAAAGSQGVEA</sequence>
<protein>
    <submittedName>
        <fullName evidence="2">Uncharacterized protein</fullName>
    </submittedName>
</protein>
<accession>A0A5J9VCL2</accession>
<organism evidence="2 3">
    <name type="scientific">Eragrostis curvula</name>
    <name type="common">weeping love grass</name>
    <dbReference type="NCBI Taxonomy" id="38414"/>
    <lineage>
        <taxon>Eukaryota</taxon>
        <taxon>Viridiplantae</taxon>
        <taxon>Streptophyta</taxon>
        <taxon>Embryophyta</taxon>
        <taxon>Tracheophyta</taxon>
        <taxon>Spermatophyta</taxon>
        <taxon>Magnoliopsida</taxon>
        <taxon>Liliopsida</taxon>
        <taxon>Poales</taxon>
        <taxon>Poaceae</taxon>
        <taxon>PACMAD clade</taxon>
        <taxon>Chloridoideae</taxon>
        <taxon>Eragrostideae</taxon>
        <taxon>Eragrostidinae</taxon>
        <taxon>Eragrostis</taxon>
    </lineage>
</organism>
<keyword evidence="1" id="KW-0732">Signal</keyword>
<feature type="signal peptide" evidence="1">
    <location>
        <begin position="1"/>
        <end position="24"/>
    </location>
</feature>
<name>A0A5J9VCL2_9POAL</name>
<gene>
    <name evidence="2" type="ORF">EJB05_15672</name>
</gene>
<proteinExistence type="predicted"/>
<dbReference type="AlphaFoldDB" id="A0A5J9VCL2"/>
<dbReference type="Gramene" id="TVU33859">
    <property type="protein sequence ID" value="TVU33859"/>
    <property type="gene ID" value="EJB05_15672"/>
</dbReference>